<dbReference type="EMBL" id="CAJOBC010001344">
    <property type="protein sequence ID" value="CAF3672906.1"/>
    <property type="molecule type" value="Genomic_DNA"/>
</dbReference>
<dbReference type="UniPathway" id="UPA00378"/>
<feature type="compositionally biased region" description="Low complexity" evidence="13">
    <location>
        <begin position="520"/>
        <end position="529"/>
    </location>
</feature>
<feature type="compositionally biased region" description="Low complexity" evidence="13">
    <location>
        <begin position="393"/>
        <end position="406"/>
    </location>
</feature>
<feature type="region of interest" description="Disordered" evidence="13">
    <location>
        <begin position="510"/>
        <end position="691"/>
    </location>
</feature>
<dbReference type="SUPFAM" id="SSF64005">
    <property type="entry name" value="Undecaprenyl diphosphate synthase"/>
    <property type="match status" value="1"/>
</dbReference>
<evidence type="ECO:0000256" key="8">
    <source>
        <dbReference type="ARBA" id="ARBA00022824"/>
    </source>
</evidence>
<dbReference type="PANTHER" id="PTHR21528:SF0">
    <property type="entry name" value="DEHYDRODOLICHYL DIPHOSPHATE SYNTHASE COMPLEX SUBUNIT NUS1"/>
    <property type="match status" value="1"/>
</dbReference>
<evidence type="ECO:0000256" key="11">
    <source>
        <dbReference type="ARBA" id="ARBA00023136"/>
    </source>
</evidence>
<dbReference type="OrthoDB" id="19639at2759"/>
<dbReference type="GO" id="GO:0005789">
    <property type="term" value="C:endoplasmic reticulum membrane"/>
    <property type="evidence" value="ECO:0007669"/>
    <property type="project" value="UniProtKB-SubCell"/>
</dbReference>
<proteinExistence type="inferred from homology"/>
<evidence type="ECO:0000256" key="12">
    <source>
        <dbReference type="ARBA" id="ARBA00047353"/>
    </source>
</evidence>
<comment type="subcellular location">
    <subcellularLocation>
        <location evidence="2">Endoplasmic reticulum membrane</location>
    </subcellularLocation>
</comment>
<dbReference type="InterPro" id="IPR038887">
    <property type="entry name" value="Nus1/NgBR"/>
</dbReference>
<evidence type="ECO:0000256" key="2">
    <source>
        <dbReference type="ARBA" id="ARBA00004586"/>
    </source>
</evidence>
<dbReference type="PANTHER" id="PTHR21528">
    <property type="entry name" value="DEHYDRODOLICHYL DIPHOSPHATE SYNTHASE COMPLEX SUBUNIT NUS1"/>
    <property type="match status" value="1"/>
</dbReference>
<accession>A0A813YQA6</accession>
<feature type="compositionally biased region" description="Pro residues" evidence="13">
    <location>
        <begin position="182"/>
        <end position="196"/>
    </location>
</feature>
<name>A0A813YQA6_9BILA</name>
<comment type="similarity">
    <text evidence="4">Belongs to the UPP synthase family.</text>
</comment>
<dbReference type="EMBL" id="CAJNOQ010001344">
    <property type="protein sequence ID" value="CAF0888050.1"/>
    <property type="molecule type" value="Genomic_DNA"/>
</dbReference>
<gene>
    <name evidence="14" type="ORF">GPM918_LOCUS7970</name>
    <name evidence="15" type="ORF">SRO942_LOCUS7970</name>
</gene>
<feature type="compositionally biased region" description="Basic and acidic residues" evidence="13">
    <location>
        <begin position="318"/>
        <end position="335"/>
    </location>
</feature>
<dbReference type="Proteomes" id="UP000663829">
    <property type="component" value="Unassembled WGS sequence"/>
</dbReference>
<keyword evidence="8" id="KW-0256">Endoplasmic reticulum</keyword>
<feature type="compositionally biased region" description="Basic residues" evidence="13">
    <location>
        <begin position="344"/>
        <end position="354"/>
    </location>
</feature>
<feature type="compositionally biased region" description="Polar residues" evidence="13">
    <location>
        <begin position="145"/>
        <end position="164"/>
    </location>
</feature>
<comment type="pathway">
    <text evidence="3">Protein modification; protein glycosylation.</text>
</comment>
<evidence type="ECO:0000256" key="7">
    <source>
        <dbReference type="ARBA" id="ARBA00022692"/>
    </source>
</evidence>
<feature type="region of interest" description="Disordered" evidence="13">
    <location>
        <begin position="244"/>
        <end position="409"/>
    </location>
</feature>
<keyword evidence="10" id="KW-1133">Transmembrane helix</keyword>
<dbReference type="Pfam" id="PF15996">
    <property type="entry name" value="PNISR"/>
    <property type="match status" value="1"/>
</dbReference>
<evidence type="ECO:0000256" key="1">
    <source>
        <dbReference type="ARBA" id="ARBA00001946"/>
    </source>
</evidence>
<reference evidence="14" key="1">
    <citation type="submission" date="2021-02" db="EMBL/GenBank/DDBJ databases">
        <authorList>
            <person name="Nowell W R."/>
        </authorList>
    </citation>
    <scope>NUCLEOTIDE SEQUENCE</scope>
</reference>
<evidence type="ECO:0000313" key="15">
    <source>
        <dbReference type="EMBL" id="CAF3672906.1"/>
    </source>
</evidence>
<organism evidence="14 16">
    <name type="scientific">Didymodactylos carnosus</name>
    <dbReference type="NCBI Taxonomy" id="1234261"/>
    <lineage>
        <taxon>Eukaryota</taxon>
        <taxon>Metazoa</taxon>
        <taxon>Spiralia</taxon>
        <taxon>Gnathifera</taxon>
        <taxon>Rotifera</taxon>
        <taxon>Eurotatoria</taxon>
        <taxon>Bdelloidea</taxon>
        <taxon>Philodinida</taxon>
        <taxon>Philodinidae</taxon>
        <taxon>Didymodactylos</taxon>
    </lineage>
</organism>
<feature type="compositionally biased region" description="Basic and acidic residues" evidence="13">
    <location>
        <begin position="265"/>
        <end position="286"/>
    </location>
</feature>
<evidence type="ECO:0000256" key="13">
    <source>
        <dbReference type="SAM" id="MobiDB-lite"/>
    </source>
</evidence>
<feature type="compositionally biased region" description="Basic residues" evidence="13">
    <location>
        <begin position="610"/>
        <end position="621"/>
    </location>
</feature>
<evidence type="ECO:0000256" key="5">
    <source>
        <dbReference type="ARBA" id="ARBA00012596"/>
    </source>
</evidence>
<comment type="catalytic activity">
    <reaction evidence="12">
        <text>n isopentenyl diphosphate + (2E,6E)-farnesyl diphosphate = a di-trans,poly-cis-polyprenyl diphosphate + n diphosphate</text>
        <dbReference type="Rhea" id="RHEA:53008"/>
        <dbReference type="Rhea" id="RHEA-COMP:19494"/>
        <dbReference type="ChEBI" id="CHEBI:33019"/>
        <dbReference type="ChEBI" id="CHEBI:128769"/>
        <dbReference type="ChEBI" id="CHEBI:136960"/>
        <dbReference type="ChEBI" id="CHEBI:175763"/>
        <dbReference type="EC" id="2.5.1.87"/>
    </reaction>
</comment>
<dbReference type="AlphaFoldDB" id="A0A813YQA6"/>
<keyword evidence="6" id="KW-0808">Transferase</keyword>
<feature type="compositionally biased region" description="Polar residues" evidence="13">
    <location>
        <begin position="115"/>
        <end position="138"/>
    </location>
</feature>
<evidence type="ECO:0000313" key="14">
    <source>
        <dbReference type="EMBL" id="CAF0888050.1"/>
    </source>
</evidence>
<keyword evidence="9" id="KW-0460">Magnesium</keyword>
<evidence type="ECO:0000256" key="3">
    <source>
        <dbReference type="ARBA" id="ARBA00004922"/>
    </source>
</evidence>
<dbReference type="GO" id="GO:1904423">
    <property type="term" value="C:dehydrodolichyl diphosphate synthase complex"/>
    <property type="evidence" value="ECO:0007669"/>
    <property type="project" value="InterPro"/>
</dbReference>
<evidence type="ECO:0000256" key="10">
    <source>
        <dbReference type="ARBA" id="ARBA00022989"/>
    </source>
</evidence>
<feature type="compositionally biased region" description="Polar residues" evidence="13">
    <location>
        <begin position="211"/>
        <end position="223"/>
    </location>
</feature>
<comment type="caution">
    <text evidence="14">The sequence shown here is derived from an EMBL/GenBank/DDBJ whole genome shotgun (WGS) entry which is preliminary data.</text>
</comment>
<dbReference type="Gene3D" id="3.40.1180.10">
    <property type="entry name" value="Decaprenyl diphosphate synthase-like"/>
    <property type="match status" value="1"/>
</dbReference>
<dbReference type="EC" id="2.5.1.87" evidence="5"/>
<evidence type="ECO:0000313" key="16">
    <source>
        <dbReference type="Proteomes" id="UP000663829"/>
    </source>
</evidence>
<evidence type="ECO:0000256" key="6">
    <source>
        <dbReference type="ARBA" id="ARBA00022679"/>
    </source>
</evidence>
<feature type="compositionally biased region" description="Basic and acidic residues" evidence="13">
    <location>
        <begin position="355"/>
        <end position="375"/>
    </location>
</feature>
<feature type="compositionally biased region" description="Low complexity" evidence="13">
    <location>
        <begin position="376"/>
        <end position="386"/>
    </location>
</feature>
<feature type="compositionally biased region" description="Acidic residues" evidence="13">
    <location>
        <begin position="287"/>
        <end position="296"/>
    </location>
</feature>
<feature type="region of interest" description="Disordered" evidence="13">
    <location>
        <begin position="84"/>
        <end position="223"/>
    </location>
</feature>
<evidence type="ECO:0000256" key="9">
    <source>
        <dbReference type="ARBA" id="ARBA00022842"/>
    </source>
</evidence>
<feature type="compositionally biased region" description="Pro residues" evidence="13">
    <location>
        <begin position="85"/>
        <end position="99"/>
    </location>
</feature>
<comment type="cofactor">
    <cofactor evidence="1">
        <name>Mg(2+)</name>
        <dbReference type="ChEBI" id="CHEBI:18420"/>
    </cofactor>
</comment>
<keyword evidence="16" id="KW-1185">Reference proteome</keyword>
<dbReference type="InterPro" id="IPR031937">
    <property type="entry name" value="PNISR"/>
</dbReference>
<feature type="compositionally biased region" description="Polar residues" evidence="13">
    <location>
        <begin position="244"/>
        <end position="254"/>
    </location>
</feature>
<sequence>MYNKWQIPQGASDSNQNQNVDWGALATQWVQQREFMQQSPMQMVPPMMSHIIGIPPPSSIQMPMHFNVPPPPMSLVSQQQTTPIHFPPAYAPVPPPPNTPSQQQRPQMQVGPNPLNESISMTNTESQNPSSDQWSKQMMSRHEWNTNWRSSQQQSLPNINSNTVDYPVLPDMSFSTTQPNYHAPPPPPPPPPPSVPQIPANIQREPPTRLQPMNSTDSSVKLNISSTANIPSLMGLPSTFSIPLEQQMTNMSSSSRKRRQIPAWLRDELGRIEREKKFDDDSQSGKEDEDEFEEDTDGSRLQETFNDNDKNEYDDDAGSDRSFKRQVDQDEEKYKSSTPIVDKSRRRISKLRGKSRFELADQSDEEKSTKLDTSKKSYNYTKTNNNRSITENSPPRLTSPSRSSVSEHPASLKALRIIKEKSVVDIDEIVDDPEKLEEFMAKIRRTLTELLLEVTSEEMISIAIEVLNFNIKAQNAPPLIRKSEALSSLIQGMSSDDESEEDEKINKDLKEEQDKEIENNENNKSNTNKLRFNSDNKRSRSKSPSVSSQILTNQKVIEKLTAVSSEQKSSKVDSPKNDTSSTNKKAKKRSKHPSTSSSRSSSQSSGTSSTRHKKRKKRKSTKYSVSPQMKSKHRSPSPKRKSQVDKSIKKKHTERKSDRDRVHRTTRNDKDTSRRTNDYEDNNNNKRTSSSSGRKRLLLLSMFKWFNTSIRTWTNCLLSLRRQYTVTVNINVRDMMVNINNLHFLKKTDTVAIVINESIPEQMLVDTVTNLILFFEHLKILYLIIYDYEGLVKIHKRTIISNVHERFKNESKCNTKPQLLTKIHFCSLTDCSSVLTNVTRKVCAQVKSGQLQVAQIEQNMIDQYYNDISGVSEINLALIIGPIKSALGLYPWQTRLTEFIMIDSYKHLQTPHSLVNIIRQYNSTEQRHGR</sequence>
<protein>
    <recommendedName>
        <fullName evidence="5">ditrans,polycis-polyprenyl diphosphate synthase [(2E,6E)-farnesyldiphosphate specific]</fullName>
        <ecNumber evidence="5">2.5.1.87</ecNumber>
    </recommendedName>
</protein>
<dbReference type="InterPro" id="IPR036424">
    <property type="entry name" value="UPP_synth-like_sf"/>
</dbReference>
<dbReference type="Proteomes" id="UP000681722">
    <property type="component" value="Unassembled WGS sequence"/>
</dbReference>
<feature type="compositionally biased region" description="Basic residues" evidence="13">
    <location>
        <begin position="630"/>
        <end position="641"/>
    </location>
</feature>
<keyword evidence="7" id="KW-0812">Transmembrane</keyword>
<feature type="compositionally biased region" description="Basic and acidic residues" evidence="13">
    <location>
        <begin position="655"/>
        <end position="678"/>
    </location>
</feature>
<feature type="compositionally biased region" description="Low complexity" evidence="13">
    <location>
        <begin position="593"/>
        <end position="609"/>
    </location>
</feature>
<dbReference type="GO" id="GO:0045547">
    <property type="term" value="F:ditrans,polycis-polyprenyl diphosphate synthase [(2E,6E)-farnesyl diphosphate specific] activity"/>
    <property type="evidence" value="ECO:0007669"/>
    <property type="project" value="UniProtKB-EC"/>
</dbReference>
<keyword evidence="11" id="KW-0472">Membrane</keyword>
<evidence type="ECO:0000256" key="4">
    <source>
        <dbReference type="ARBA" id="ARBA00005432"/>
    </source>
</evidence>